<evidence type="ECO:0000313" key="2">
    <source>
        <dbReference type="EMBL" id="CAH3132479.1"/>
    </source>
</evidence>
<proteinExistence type="predicted"/>
<name>A0ABN8P722_9CNID</name>
<keyword evidence="3" id="KW-1185">Reference proteome</keyword>
<feature type="compositionally biased region" description="Basic and acidic residues" evidence="1">
    <location>
        <begin position="35"/>
        <end position="46"/>
    </location>
</feature>
<feature type="region of interest" description="Disordered" evidence="1">
    <location>
        <begin position="1"/>
        <end position="46"/>
    </location>
</feature>
<dbReference type="EMBL" id="CALNXK010000051">
    <property type="protein sequence ID" value="CAH3132479.1"/>
    <property type="molecule type" value="Genomic_DNA"/>
</dbReference>
<organism evidence="2 3">
    <name type="scientific">Porites lobata</name>
    <dbReference type="NCBI Taxonomy" id="104759"/>
    <lineage>
        <taxon>Eukaryota</taxon>
        <taxon>Metazoa</taxon>
        <taxon>Cnidaria</taxon>
        <taxon>Anthozoa</taxon>
        <taxon>Hexacorallia</taxon>
        <taxon>Scleractinia</taxon>
        <taxon>Fungiina</taxon>
        <taxon>Poritidae</taxon>
        <taxon>Porites</taxon>
    </lineage>
</organism>
<reference evidence="2 3" key="1">
    <citation type="submission" date="2022-05" db="EMBL/GenBank/DDBJ databases">
        <authorList>
            <consortium name="Genoscope - CEA"/>
            <person name="William W."/>
        </authorList>
    </citation>
    <scope>NUCLEOTIDE SEQUENCE [LARGE SCALE GENOMIC DNA]</scope>
</reference>
<sequence length="222" mass="24420">IGLTGHSGLRSRTAGTPLAVHNPFSPGFVPNRDLSSGRRHEESSSEDSHFRGTLCLKCGEEGRNVTTSSNQSSKLQQVCDLLPLQDGRLENSFRPTEMGFQVIDFVGIIVDSTNMRFLFPEEKVATIEEECLLLLVVDTPILLPTTSGLLTGPQGQEHPLVLPREFQLRISTSLVGPNGWAGMINKWIPFNPPVTLATIERWLKDTMREAGIDVGIFKAHST</sequence>
<comment type="caution">
    <text evidence="2">The sequence shown here is derived from an EMBL/GenBank/DDBJ whole genome shotgun (WGS) entry which is preliminary data.</text>
</comment>
<feature type="non-terminal residue" evidence="2">
    <location>
        <position position="1"/>
    </location>
</feature>
<evidence type="ECO:0000256" key="1">
    <source>
        <dbReference type="SAM" id="MobiDB-lite"/>
    </source>
</evidence>
<gene>
    <name evidence="2" type="ORF">PLOB_00035916</name>
</gene>
<protein>
    <submittedName>
        <fullName evidence="2">Uncharacterized protein</fullName>
    </submittedName>
</protein>
<dbReference type="Proteomes" id="UP001159405">
    <property type="component" value="Unassembled WGS sequence"/>
</dbReference>
<accession>A0ABN8P722</accession>
<evidence type="ECO:0000313" key="3">
    <source>
        <dbReference type="Proteomes" id="UP001159405"/>
    </source>
</evidence>